<keyword evidence="1" id="KW-0472">Membrane</keyword>
<evidence type="ECO:0000313" key="3">
    <source>
        <dbReference type="Proteomes" id="UP000516349"/>
    </source>
</evidence>
<reference evidence="2 3" key="1">
    <citation type="submission" date="2020-08" db="EMBL/GenBank/DDBJ databases">
        <title>Complete genome sequence of Entomobacter blattae G55GP.</title>
        <authorList>
            <person name="Poehlein A."/>
            <person name="Guzman J."/>
            <person name="Daniel R."/>
            <person name="Vilcinskas A."/>
        </authorList>
    </citation>
    <scope>NUCLEOTIDE SEQUENCE [LARGE SCALE GENOMIC DNA]</scope>
    <source>
        <strain evidence="2 3">G55GP</strain>
    </source>
</reference>
<evidence type="ECO:0000313" key="2">
    <source>
        <dbReference type="EMBL" id="QNT77913.1"/>
    </source>
</evidence>
<accession>A0A7H1NQ53</accession>
<name>A0A7H1NQ53_9PROT</name>
<feature type="transmembrane region" description="Helical" evidence="1">
    <location>
        <begin position="42"/>
        <end position="59"/>
    </location>
</feature>
<keyword evidence="1" id="KW-1133">Transmembrane helix</keyword>
<proteinExistence type="predicted"/>
<organism evidence="2 3">
    <name type="scientific">Entomobacter blattae</name>
    <dbReference type="NCBI Taxonomy" id="2762277"/>
    <lineage>
        <taxon>Bacteria</taxon>
        <taxon>Pseudomonadati</taxon>
        <taxon>Pseudomonadota</taxon>
        <taxon>Alphaproteobacteria</taxon>
        <taxon>Acetobacterales</taxon>
        <taxon>Acetobacteraceae</taxon>
        <taxon>Entomobacter</taxon>
    </lineage>
</organism>
<evidence type="ECO:0000256" key="1">
    <source>
        <dbReference type="SAM" id="Phobius"/>
    </source>
</evidence>
<sequence length="60" mass="6652">MMMVKQVLNARMQAHGLVKGYGACADNRSAQGLRHGLRMKRPAGWVISVCMVFLVSFLCL</sequence>
<dbReference type="AlphaFoldDB" id="A0A7H1NQ53"/>
<dbReference type="Proteomes" id="UP000516349">
    <property type="component" value="Chromosome"/>
</dbReference>
<keyword evidence="3" id="KW-1185">Reference proteome</keyword>
<dbReference type="KEGG" id="ebla:JGUZn3_06710"/>
<dbReference type="EMBL" id="CP060244">
    <property type="protein sequence ID" value="QNT77913.1"/>
    <property type="molecule type" value="Genomic_DNA"/>
</dbReference>
<keyword evidence="1" id="KW-0812">Transmembrane</keyword>
<gene>
    <name evidence="2" type="ORF">JGUZn3_06710</name>
</gene>
<protein>
    <submittedName>
        <fullName evidence="2">Uncharacterized protein</fullName>
    </submittedName>
</protein>